<evidence type="ECO:0000256" key="4">
    <source>
        <dbReference type="ARBA" id="ARBA00023139"/>
    </source>
</evidence>
<dbReference type="GO" id="GO:0032008">
    <property type="term" value="P:positive regulation of TOR signaling"/>
    <property type="evidence" value="ECO:0007669"/>
    <property type="project" value="InterPro"/>
</dbReference>
<protein>
    <recommendedName>
        <fullName evidence="9">Late endosomal/lysosomal adaptor and MAPK and MTOR activator 1</fullName>
    </recommendedName>
</protein>
<dbReference type="GO" id="GO:0045121">
    <property type="term" value="C:membrane raft"/>
    <property type="evidence" value="ECO:0007669"/>
    <property type="project" value="InterPro"/>
</dbReference>
<dbReference type="GO" id="GO:0071986">
    <property type="term" value="C:Ragulator complex"/>
    <property type="evidence" value="ECO:0007669"/>
    <property type="project" value="InterPro"/>
</dbReference>
<name>A0A2T3B1V8_AMORE</name>
<proteinExistence type="predicted"/>
<evidence type="ECO:0000313" key="7">
    <source>
        <dbReference type="EMBL" id="PSS18540.1"/>
    </source>
</evidence>
<dbReference type="RefSeq" id="XP_024720892.1">
    <property type="nucleotide sequence ID" value="XM_024860774.1"/>
</dbReference>
<dbReference type="InParanoid" id="A0A2T3B1V8"/>
<dbReference type="GO" id="GO:0071230">
    <property type="term" value="P:cellular response to amino acid stimulus"/>
    <property type="evidence" value="ECO:0007669"/>
    <property type="project" value="InterPro"/>
</dbReference>
<keyword evidence="5" id="KW-0449">Lipoprotein</keyword>
<dbReference type="AlphaFoldDB" id="A0A2T3B1V8"/>
<organism evidence="7 8">
    <name type="scientific">Amorphotheca resinae ATCC 22711</name>
    <dbReference type="NCBI Taxonomy" id="857342"/>
    <lineage>
        <taxon>Eukaryota</taxon>
        <taxon>Fungi</taxon>
        <taxon>Dikarya</taxon>
        <taxon>Ascomycota</taxon>
        <taxon>Pezizomycotina</taxon>
        <taxon>Leotiomycetes</taxon>
        <taxon>Helotiales</taxon>
        <taxon>Amorphothecaceae</taxon>
        <taxon>Amorphotheca</taxon>
    </lineage>
</organism>
<comment type="subcellular location">
    <subcellularLocation>
        <location evidence="1">Endomembrane system</location>
    </subcellularLocation>
</comment>
<evidence type="ECO:0000256" key="1">
    <source>
        <dbReference type="ARBA" id="ARBA00004308"/>
    </source>
</evidence>
<dbReference type="GO" id="GO:0001919">
    <property type="term" value="P:regulation of receptor recycling"/>
    <property type="evidence" value="ECO:0007669"/>
    <property type="project" value="InterPro"/>
</dbReference>
<keyword evidence="3" id="KW-0472">Membrane</keyword>
<dbReference type="EMBL" id="KZ679011">
    <property type="protein sequence ID" value="PSS18540.1"/>
    <property type="molecule type" value="Genomic_DNA"/>
</dbReference>
<dbReference type="Proteomes" id="UP000241818">
    <property type="component" value="Unassembled WGS sequence"/>
</dbReference>
<dbReference type="GO" id="GO:0016197">
    <property type="term" value="P:endosomal transport"/>
    <property type="evidence" value="ECO:0007669"/>
    <property type="project" value="InterPro"/>
</dbReference>
<evidence type="ECO:0000256" key="5">
    <source>
        <dbReference type="ARBA" id="ARBA00023288"/>
    </source>
</evidence>
<dbReference type="GO" id="GO:0031902">
    <property type="term" value="C:late endosome membrane"/>
    <property type="evidence" value="ECO:0007669"/>
    <property type="project" value="InterPro"/>
</dbReference>
<dbReference type="SMART" id="SM01262">
    <property type="entry name" value="LAMTOR"/>
    <property type="match status" value="1"/>
</dbReference>
<sequence length="166" mass="17625">MGICSSCLGRNRDGAPSDDGETSRLLFDEAHPNHYGSFGDQNVGIVQADPQEVQRETEALQKVVAQTSNHLVDIFAMVPQSVPPTPGGGYPAQDARLLRYQHVLKKISNEGLSDKPTGLPLDDTTNVSDGWISEEDDAGANEGRPPAKSADVGPLLGGFADAENVE</sequence>
<keyword evidence="2" id="KW-0519">Myristate</keyword>
<evidence type="ECO:0000256" key="6">
    <source>
        <dbReference type="SAM" id="MobiDB-lite"/>
    </source>
</evidence>
<dbReference type="GO" id="GO:0043410">
    <property type="term" value="P:positive regulation of MAPK cascade"/>
    <property type="evidence" value="ECO:0007669"/>
    <property type="project" value="InterPro"/>
</dbReference>
<feature type="region of interest" description="Disordered" evidence="6">
    <location>
        <begin position="109"/>
        <end position="166"/>
    </location>
</feature>
<accession>A0A2T3B1V8</accession>
<dbReference type="OrthoDB" id="5299893at2759"/>
<evidence type="ECO:0000313" key="8">
    <source>
        <dbReference type="Proteomes" id="UP000241818"/>
    </source>
</evidence>
<evidence type="ECO:0008006" key="9">
    <source>
        <dbReference type="Google" id="ProtNLM"/>
    </source>
</evidence>
<gene>
    <name evidence="7" type="ORF">M430DRAFT_102202</name>
</gene>
<dbReference type="GeneID" id="36568855"/>
<reference evidence="7 8" key="1">
    <citation type="journal article" date="2018" name="New Phytol.">
        <title>Comparative genomics and transcriptomics depict ericoid mycorrhizal fungi as versatile saprotrophs and plant mutualists.</title>
        <authorList>
            <person name="Martino E."/>
            <person name="Morin E."/>
            <person name="Grelet G.A."/>
            <person name="Kuo A."/>
            <person name="Kohler A."/>
            <person name="Daghino S."/>
            <person name="Barry K.W."/>
            <person name="Cichocki N."/>
            <person name="Clum A."/>
            <person name="Dockter R.B."/>
            <person name="Hainaut M."/>
            <person name="Kuo R.C."/>
            <person name="LaButti K."/>
            <person name="Lindahl B.D."/>
            <person name="Lindquist E.A."/>
            <person name="Lipzen A."/>
            <person name="Khouja H.R."/>
            <person name="Magnuson J."/>
            <person name="Murat C."/>
            <person name="Ohm R.A."/>
            <person name="Singer S.W."/>
            <person name="Spatafora J.W."/>
            <person name="Wang M."/>
            <person name="Veneault-Fourrey C."/>
            <person name="Henrissat B."/>
            <person name="Grigoriev I.V."/>
            <person name="Martin F.M."/>
            <person name="Perotto S."/>
        </authorList>
    </citation>
    <scope>NUCLEOTIDE SEQUENCE [LARGE SCALE GENOMIC DNA]</scope>
    <source>
        <strain evidence="7 8">ATCC 22711</strain>
    </source>
</reference>
<evidence type="ECO:0000256" key="2">
    <source>
        <dbReference type="ARBA" id="ARBA00022707"/>
    </source>
</evidence>
<keyword evidence="4" id="KW-0564">Palmitate</keyword>
<evidence type="ECO:0000256" key="3">
    <source>
        <dbReference type="ARBA" id="ARBA00023136"/>
    </source>
</evidence>
<dbReference type="InterPro" id="IPR028209">
    <property type="entry name" value="LAMTOR1/MEH1"/>
</dbReference>
<dbReference type="Pfam" id="PF15454">
    <property type="entry name" value="LAMTOR"/>
    <property type="match status" value="1"/>
</dbReference>
<keyword evidence="8" id="KW-1185">Reference proteome</keyword>